<dbReference type="AlphaFoldDB" id="A0A8R1HHC9"/>
<feature type="compositionally biased region" description="Polar residues" evidence="1">
    <location>
        <begin position="102"/>
        <end position="127"/>
    </location>
</feature>
<proteinExistence type="predicted"/>
<feature type="region of interest" description="Disordered" evidence="1">
    <location>
        <begin position="1"/>
        <end position="131"/>
    </location>
</feature>
<feature type="compositionally biased region" description="Polar residues" evidence="1">
    <location>
        <begin position="16"/>
        <end position="25"/>
    </location>
</feature>
<evidence type="ECO:0000256" key="1">
    <source>
        <dbReference type="SAM" id="MobiDB-lite"/>
    </source>
</evidence>
<keyword evidence="3" id="KW-1185">Reference proteome</keyword>
<accession>A0A8R1HHC9</accession>
<organism evidence="2 3">
    <name type="scientific">Caenorhabditis japonica</name>
    <dbReference type="NCBI Taxonomy" id="281687"/>
    <lineage>
        <taxon>Eukaryota</taxon>
        <taxon>Metazoa</taxon>
        <taxon>Ecdysozoa</taxon>
        <taxon>Nematoda</taxon>
        <taxon>Chromadorea</taxon>
        <taxon>Rhabditida</taxon>
        <taxon>Rhabditina</taxon>
        <taxon>Rhabditomorpha</taxon>
        <taxon>Rhabditoidea</taxon>
        <taxon>Rhabditidae</taxon>
        <taxon>Peloderinae</taxon>
        <taxon>Caenorhabditis</taxon>
    </lineage>
</organism>
<name>A0A8R1HHC9_CAEJA</name>
<feature type="compositionally biased region" description="Basic and acidic residues" evidence="1">
    <location>
        <begin position="46"/>
        <end position="56"/>
    </location>
</feature>
<dbReference type="EnsemblMetazoa" id="CJA01730.1">
    <property type="protein sequence ID" value="CJA01730.1"/>
    <property type="gene ID" value="WBGene00120934"/>
</dbReference>
<dbReference type="Proteomes" id="UP000005237">
    <property type="component" value="Unassembled WGS sequence"/>
</dbReference>
<evidence type="ECO:0000313" key="3">
    <source>
        <dbReference type="Proteomes" id="UP000005237"/>
    </source>
</evidence>
<reference evidence="3" key="1">
    <citation type="submission" date="2010-08" db="EMBL/GenBank/DDBJ databases">
        <authorList>
            <consortium name="Caenorhabditis japonica Sequencing Consortium"/>
            <person name="Wilson R.K."/>
        </authorList>
    </citation>
    <scope>NUCLEOTIDE SEQUENCE [LARGE SCALE GENOMIC DNA]</scope>
    <source>
        <strain evidence="3">DF5081</strain>
    </source>
</reference>
<reference evidence="2" key="2">
    <citation type="submission" date="2022-06" db="UniProtKB">
        <authorList>
            <consortium name="EnsemblMetazoa"/>
        </authorList>
    </citation>
    <scope>IDENTIFICATION</scope>
    <source>
        <strain evidence="2">DF5081</strain>
    </source>
</reference>
<protein>
    <submittedName>
        <fullName evidence="2">Uncharacterized protein</fullName>
    </submittedName>
</protein>
<evidence type="ECO:0000313" key="2">
    <source>
        <dbReference type="EnsemblMetazoa" id="CJA01730.1"/>
    </source>
</evidence>
<sequence length="249" mass="27291">MCTRRKKGGEVENEDASSSRTSSVQPVPRSEGSVDGGGGAATNRGTPEEPHHREIEVQTNITIRQMVQEVSMGERRRSNAPPAFRKGRKSQLPAAEHPGRSVSRNSSASTPGPRASSTGPRASSNGPPSFRNAFVQTNVRFDLEKDDLVVMRVDVNTQQYHRAEDLEFSDQIVINEETCKEIAAENADAGENTVEMGKRASKVDGRREMTMIVESEDCITQNVHIWSNREHANQSGMQRVKSGASCPCL</sequence>